<name>A0ABR4F7R8_9PEZI</name>
<evidence type="ECO:0000313" key="2">
    <source>
        <dbReference type="EMBL" id="KAL2290744.1"/>
    </source>
</evidence>
<proteinExistence type="predicted"/>
<evidence type="ECO:0000256" key="1">
    <source>
        <dbReference type="SAM" id="MobiDB-lite"/>
    </source>
</evidence>
<accession>A0ABR4F7R8</accession>
<evidence type="ECO:0000313" key="3">
    <source>
        <dbReference type="Proteomes" id="UP001600888"/>
    </source>
</evidence>
<feature type="compositionally biased region" description="Polar residues" evidence="1">
    <location>
        <begin position="164"/>
        <end position="179"/>
    </location>
</feature>
<feature type="region of interest" description="Disordered" evidence="1">
    <location>
        <begin position="164"/>
        <end position="185"/>
    </location>
</feature>
<protein>
    <submittedName>
        <fullName evidence="2">Uncharacterized protein</fullName>
    </submittedName>
</protein>
<dbReference type="Proteomes" id="UP001600888">
    <property type="component" value="Unassembled WGS sequence"/>
</dbReference>
<dbReference type="EMBL" id="JBAWTH010000008">
    <property type="protein sequence ID" value="KAL2290744.1"/>
    <property type="molecule type" value="Genomic_DNA"/>
</dbReference>
<sequence length="564" mass="62451">MMMMPVSSAFRMHLTAISKSTPTRIVKAGIRAQSSATYIPLKRGLPGNQRPADRLTVFTQPRATQRSVLNQIRNSLSVQPSRPGEPARAAVVLASPRHASWLTERDFTSHLVHALHGTFEEGVRFHLLAAVVDGLCARPPSRELQEGLSIHVGRLDNLLPGLWDSTSPEDAAQSPSQSVADPDLPSSLSVLLPRKMIGKDGRVTVTLPLANTLFSNGRRSTLLASEWRLATVFSKTRVEMVRSAEKHNQVIDIPHSITFDQVDMKAPLVPITHPRRILEGLGNIIAKVEVDGEPYPASMELQTNIPRLIEARRALPHSRPVSGAIGVWAMIYPKHMFLPREDMAKFYYGIKGRYLGTALGKLAFDMSTDLERLAWERETALRNAFYEGARLHKILGGGGEWGAKASLLSLDPKISHTPQSEADELDKFMRSFNGERDARDAIAQPGDFVQFFVERDAKQMPLDKHHNLKTVSEQPPVRFGCGDMHMIDIDESNRILTGQRRDRAYPEYLCLGHFGAHSAEGIYVSSGELGPNTKLDVPGATVTMTTVKGSEKSYRPYVRVSLQG</sequence>
<organism evidence="2 3">
    <name type="scientific">Diaporthe vaccinii</name>
    <dbReference type="NCBI Taxonomy" id="105482"/>
    <lineage>
        <taxon>Eukaryota</taxon>
        <taxon>Fungi</taxon>
        <taxon>Dikarya</taxon>
        <taxon>Ascomycota</taxon>
        <taxon>Pezizomycotina</taxon>
        <taxon>Sordariomycetes</taxon>
        <taxon>Sordariomycetidae</taxon>
        <taxon>Diaporthales</taxon>
        <taxon>Diaporthaceae</taxon>
        <taxon>Diaporthe</taxon>
        <taxon>Diaporthe eres species complex</taxon>
    </lineage>
</organism>
<comment type="caution">
    <text evidence="2">The sequence shown here is derived from an EMBL/GenBank/DDBJ whole genome shotgun (WGS) entry which is preliminary data.</text>
</comment>
<keyword evidence="3" id="KW-1185">Reference proteome</keyword>
<gene>
    <name evidence="2" type="ORF">FJTKL_14735</name>
</gene>
<reference evidence="2 3" key="1">
    <citation type="submission" date="2024-03" db="EMBL/GenBank/DDBJ databases">
        <title>A high-quality draft genome sequence of Diaporthe vaccinii, a causative agent of upright dieback and viscid rot disease in cranberry plants.</title>
        <authorList>
            <person name="Sarrasin M."/>
            <person name="Lang B.F."/>
            <person name="Burger G."/>
        </authorList>
    </citation>
    <scope>NUCLEOTIDE SEQUENCE [LARGE SCALE GENOMIC DNA]</scope>
    <source>
        <strain evidence="2 3">IS7</strain>
    </source>
</reference>